<organism evidence="1 2">
    <name type="scientific">Paenibacillus harenae</name>
    <dbReference type="NCBI Taxonomy" id="306543"/>
    <lineage>
        <taxon>Bacteria</taxon>
        <taxon>Bacillati</taxon>
        <taxon>Bacillota</taxon>
        <taxon>Bacilli</taxon>
        <taxon>Bacillales</taxon>
        <taxon>Paenibacillaceae</taxon>
        <taxon>Paenibacillus</taxon>
    </lineage>
</organism>
<dbReference type="RefSeq" id="WP_307199930.1">
    <property type="nucleotide sequence ID" value="NZ_JAUSSU010000001.1"/>
</dbReference>
<proteinExistence type="predicted"/>
<accession>A0ABT9TTI2</accession>
<dbReference type="InterPro" id="IPR027417">
    <property type="entry name" value="P-loop_NTPase"/>
</dbReference>
<comment type="caution">
    <text evidence="1">The sequence shown here is derived from an EMBL/GenBank/DDBJ whole genome shotgun (WGS) entry which is preliminary data.</text>
</comment>
<name>A0ABT9TTI2_PAEHA</name>
<sequence>MGQVAVWSPLPYTQYSTITTTALAGYIGLTYDIRTLVSHTRFQSTEIESSLSRQLQRGAAPSYSNIGIDALERLISSRRLGSTSVKDNSIVLEKDFLDLLPGSRRQDKESYLRTAQSMPSIFASADLYYDLVLIDTADSLEAAATMMQARFGLVVLNQDLNMLERYFGGGDYVLPERSMIVVSQYDRYSKYSISNLKRYFNIKQPIAALPYCTGFMDAVNDQDALGWLRRHKHIGKNHEYYPFVESLRKISYTVLEALDVNPDSKEAERGAS</sequence>
<protein>
    <recommendedName>
        <fullName evidence="3">AAA domain-containing protein</fullName>
    </recommendedName>
</protein>
<evidence type="ECO:0000313" key="1">
    <source>
        <dbReference type="EMBL" id="MDQ0110657.1"/>
    </source>
</evidence>
<gene>
    <name evidence="1" type="ORF">J2T15_000073</name>
</gene>
<dbReference type="Proteomes" id="UP001229346">
    <property type="component" value="Unassembled WGS sequence"/>
</dbReference>
<keyword evidence="2" id="KW-1185">Reference proteome</keyword>
<evidence type="ECO:0000313" key="2">
    <source>
        <dbReference type="Proteomes" id="UP001229346"/>
    </source>
</evidence>
<evidence type="ECO:0008006" key="3">
    <source>
        <dbReference type="Google" id="ProtNLM"/>
    </source>
</evidence>
<reference evidence="1 2" key="1">
    <citation type="submission" date="2023-07" db="EMBL/GenBank/DDBJ databases">
        <title>Sorghum-associated microbial communities from plants grown in Nebraska, USA.</title>
        <authorList>
            <person name="Schachtman D."/>
        </authorList>
    </citation>
    <scope>NUCLEOTIDE SEQUENCE [LARGE SCALE GENOMIC DNA]</scope>
    <source>
        <strain evidence="1 2">CC482</strain>
    </source>
</reference>
<dbReference type="Gene3D" id="3.40.50.300">
    <property type="entry name" value="P-loop containing nucleotide triphosphate hydrolases"/>
    <property type="match status" value="1"/>
</dbReference>
<dbReference type="EMBL" id="JAUSSU010000001">
    <property type="protein sequence ID" value="MDQ0110657.1"/>
    <property type="molecule type" value="Genomic_DNA"/>
</dbReference>